<dbReference type="AlphaFoldDB" id="A0A1D3L0G1"/>
<dbReference type="Proteomes" id="UP000094707">
    <property type="component" value="Chromosome I"/>
</dbReference>
<dbReference type="KEGG" id="mcub:MCBB_0444"/>
<reference evidence="4 5" key="1">
    <citation type="submission" date="2016-08" db="EMBL/GenBank/DDBJ databases">
        <authorList>
            <person name="Seilhamer J.J."/>
        </authorList>
    </citation>
    <scope>NUCLEOTIDE SEQUENCE [LARGE SCALE GENOMIC DNA]</scope>
    <source>
        <strain evidence="4">Buetzberg</strain>
    </source>
</reference>
<dbReference type="EMBL" id="LT607756">
    <property type="protein sequence ID" value="SCG85023.1"/>
    <property type="molecule type" value="Genomic_DNA"/>
</dbReference>
<dbReference type="PATRIC" id="fig|129848.4.peg.447"/>
<dbReference type="PANTHER" id="PTHR43080">
    <property type="entry name" value="CBS DOMAIN-CONTAINING PROTEIN CBSX3, MITOCHONDRIAL"/>
    <property type="match status" value="1"/>
</dbReference>
<dbReference type="InterPro" id="IPR046342">
    <property type="entry name" value="CBS_dom_sf"/>
</dbReference>
<proteinExistence type="predicted"/>
<keyword evidence="1 2" id="KW-0129">CBS domain</keyword>
<dbReference type="PROSITE" id="PS51371">
    <property type="entry name" value="CBS"/>
    <property type="match status" value="2"/>
</dbReference>
<dbReference type="PANTHER" id="PTHR43080:SF2">
    <property type="entry name" value="CBS DOMAIN-CONTAINING PROTEIN"/>
    <property type="match status" value="1"/>
</dbReference>
<dbReference type="InterPro" id="IPR051257">
    <property type="entry name" value="Diverse_CBS-Domain"/>
</dbReference>
<protein>
    <submittedName>
        <fullName evidence="4">Putative signal transduction protein with CBS domains</fullName>
    </submittedName>
</protein>
<dbReference type="InterPro" id="IPR000644">
    <property type="entry name" value="CBS_dom"/>
</dbReference>
<organism evidence="4 5">
    <name type="scientific">Methanobacterium congolense</name>
    <dbReference type="NCBI Taxonomy" id="118062"/>
    <lineage>
        <taxon>Archaea</taxon>
        <taxon>Methanobacteriati</taxon>
        <taxon>Methanobacteriota</taxon>
        <taxon>Methanomada group</taxon>
        <taxon>Methanobacteria</taxon>
        <taxon>Methanobacteriales</taxon>
        <taxon>Methanobacteriaceae</taxon>
        <taxon>Methanobacterium</taxon>
    </lineage>
</organism>
<feature type="domain" description="CBS" evidence="3">
    <location>
        <begin position="102"/>
        <end position="159"/>
    </location>
</feature>
<evidence type="ECO:0000256" key="2">
    <source>
        <dbReference type="PROSITE-ProRule" id="PRU00703"/>
    </source>
</evidence>
<evidence type="ECO:0000256" key="1">
    <source>
        <dbReference type="ARBA" id="ARBA00023122"/>
    </source>
</evidence>
<dbReference type="Gene3D" id="3.10.580.10">
    <property type="entry name" value="CBS-domain"/>
    <property type="match status" value="1"/>
</dbReference>
<accession>A0A1D3L0G1</accession>
<dbReference type="Pfam" id="PF00571">
    <property type="entry name" value="CBS"/>
    <property type="match status" value="2"/>
</dbReference>
<feature type="domain" description="CBS" evidence="3">
    <location>
        <begin position="33"/>
        <end position="89"/>
    </location>
</feature>
<name>A0A1D3L0G1_9EURY</name>
<sequence length="159" mass="17282">MVNSLLGFFLKRKKLLVPTVNEGSGKMKVKEAMNLGVITISADTRPLEAFEKMYKEGVRRLFVMNEPGKPEGVISYSDLVGVLGSIRPTNKGTGSLEIRDIMSDNVMTIDADDEIEDAANLMLRADVSGLLVLDGEKPVGVITKTDICRMVAAELLVPV</sequence>
<dbReference type="STRING" id="118062.MCBB_0444"/>
<evidence type="ECO:0000313" key="4">
    <source>
        <dbReference type="EMBL" id="SCG85023.1"/>
    </source>
</evidence>
<dbReference type="SUPFAM" id="SSF54631">
    <property type="entry name" value="CBS-domain pair"/>
    <property type="match status" value="1"/>
</dbReference>
<gene>
    <name evidence="4" type="ORF">MCBB_0444</name>
</gene>
<dbReference type="SMART" id="SM00116">
    <property type="entry name" value="CBS"/>
    <property type="match status" value="2"/>
</dbReference>
<evidence type="ECO:0000313" key="5">
    <source>
        <dbReference type="Proteomes" id="UP000094707"/>
    </source>
</evidence>
<evidence type="ECO:0000259" key="3">
    <source>
        <dbReference type="PROSITE" id="PS51371"/>
    </source>
</evidence>
<keyword evidence="5" id="KW-1185">Reference proteome</keyword>